<dbReference type="Proteomes" id="UP000580910">
    <property type="component" value="Unassembled WGS sequence"/>
</dbReference>
<evidence type="ECO:0000313" key="2">
    <source>
        <dbReference type="EMBL" id="MBA8805199.1"/>
    </source>
</evidence>
<evidence type="ECO:0008006" key="4">
    <source>
        <dbReference type="Google" id="ProtNLM"/>
    </source>
</evidence>
<feature type="chain" id="PRO_5030509731" description="BON domain-containing protein" evidence="1">
    <location>
        <begin position="23"/>
        <end position="225"/>
    </location>
</feature>
<reference evidence="2 3" key="1">
    <citation type="submission" date="2020-07" db="EMBL/GenBank/DDBJ databases">
        <title>Sequencing the genomes of 1000 actinobacteria strains.</title>
        <authorList>
            <person name="Klenk H.-P."/>
        </authorList>
    </citation>
    <scope>NUCLEOTIDE SEQUENCE [LARGE SCALE GENOMIC DNA]</scope>
    <source>
        <strain evidence="2 3">DSM 21349</strain>
    </source>
</reference>
<name>A0A7W3PB94_9ACTN</name>
<sequence>MRLLTRAALAAGLLTMNGLAVACSEDNPLDNASTCPGSTCTAELQDLVDAVGAVDGVHAVTEAHREHVVGKPERVLVEVDAAPADDAAGESIANDVADVIEASPIAPEQLAVTVTWRPADMVDHPVEFTSHQAPPEGRCADPGCSAELAALVDDLRARYPDASGVRATLDGGRVDVSGRWEGAGDAPAVAVAGLVHDSEVRGYDTTVVTLVERTPHQVEVRRGGW</sequence>
<organism evidence="2 3">
    <name type="scientific">Nocardioides ginsengisegetis</name>
    <dbReference type="NCBI Taxonomy" id="661491"/>
    <lineage>
        <taxon>Bacteria</taxon>
        <taxon>Bacillati</taxon>
        <taxon>Actinomycetota</taxon>
        <taxon>Actinomycetes</taxon>
        <taxon>Propionibacteriales</taxon>
        <taxon>Nocardioidaceae</taxon>
        <taxon>Nocardioides</taxon>
    </lineage>
</organism>
<dbReference type="RefSeq" id="WP_182540978.1">
    <property type="nucleotide sequence ID" value="NZ_JACGXA010000001.1"/>
</dbReference>
<accession>A0A7W3PB94</accession>
<gene>
    <name evidence="2" type="ORF">FB382_003490</name>
</gene>
<proteinExistence type="predicted"/>
<keyword evidence="3" id="KW-1185">Reference proteome</keyword>
<evidence type="ECO:0000313" key="3">
    <source>
        <dbReference type="Proteomes" id="UP000580910"/>
    </source>
</evidence>
<keyword evidence="1" id="KW-0732">Signal</keyword>
<evidence type="ECO:0000256" key="1">
    <source>
        <dbReference type="SAM" id="SignalP"/>
    </source>
</evidence>
<protein>
    <recommendedName>
        <fullName evidence="4">BON domain-containing protein</fullName>
    </recommendedName>
</protein>
<dbReference type="PROSITE" id="PS51257">
    <property type="entry name" value="PROKAR_LIPOPROTEIN"/>
    <property type="match status" value="1"/>
</dbReference>
<feature type="signal peptide" evidence="1">
    <location>
        <begin position="1"/>
        <end position="22"/>
    </location>
</feature>
<comment type="caution">
    <text evidence="2">The sequence shown here is derived from an EMBL/GenBank/DDBJ whole genome shotgun (WGS) entry which is preliminary data.</text>
</comment>
<dbReference type="AlphaFoldDB" id="A0A7W3PB94"/>
<dbReference type="EMBL" id="JACGXA010000001">
    <property type="protein sequence ID" value="MBA8805199.1"/>
    <property type="molecule type" value="Genomic_DNA"/>
</dbReference>